<accession>A0ABV2IG10</accession>
<evidence type="ECO:0000313" key="2">
    <source>
        <dbReference type="Proteomes" id="UP001549164"/>
    </source>
</evidence>
<organism evidence="1 2">
    <name type="scientific">Martelella mangrovi</name>
    <dbReference type="NCBI Taxonomy" id="1397477"/>
    <lineage>
        <taxon>Bacteria</taxon>
        <taxon>Pseudomonadati</taxon>
        <taxon>Pseudomonadota</taxon>
        <taxon>Alphaproteobacteria</taxon>
        <taxon>Hyphomicrobiales</taxon>
        <taxon>Aurantimonadaceae</taxon>
        <taxon>Martelella</taxon>
    </lineage>
</organism>
<keyword evidence="2" id="KW-1185">Reference proteome</keyword>
<dbReference type="Proteomes" id="UP001549164">
    <property type="component" value="Unassembled WGS sequence"/>
</dbReference>
<dbReference type="RefSeq" id="WP_354435641.1">
    <property type="nucleotide sequence ID" value="NZ_JBEPLY010000017.1"/>
</dbReference>
<reference evidence="1 2" key="1">
    <citation type="submission" date="2024-06" db="EMBL/GenBank/DDBJ databases">
        <title>Genomic Encyclopedia of Type Strains, Phase IV (KMG-IV): sequencing the most valuable type-strain genomes for metagenomic binning, comparative biology and taxonomic classification.</title>
        <authorList>
            <person name="Goeker M."/>
        </authorList>
    </citation>
    <scope>NUCLEOTIDE SEQUENCE [LARGE SCALE GENOMIC DNA]</scope>
    <source>
        <strain evidence="1 2">DSM 28102</strain>
    </source>
</reference>
<proteinExistence type="predicted"/>
<protein>
    <submittedName>
        <fullName evidence="1">Uncharacterized protein</fullName>
    </submittedName>
</protein>
<name>A0ABV2IG10_9HYPH</name>
<sequence>MDTIREALAERGRVTGGKRPLKSLGHGFVSRRQQDVRSIMRRRKRDGLMPLGMFEIMALESGRKTEAEIDREMLERLNRRWGRIPESAAI</sequence>
<gene>
    <name evidence="1" type="ORF">ABID12_003799</name>
</gene>
<evidence type="ECO:0000313" key="1">
    <source>
        <dbReference type="EMBL" id="MET3601836.1"/>
    </source>
</evidence>
<dbReference type="EMBL" id="JBEPLY010000017">
    <property type="protein sequence ID" value="MET3601836.1"/>
    <property type="molecule type" value="Genomic_DNA"/>
</dbReference>
<comment type="caution">
    <text evidence="1">The sequence shown here is derived from an EMBL/GenBank/DDBJ whole genome shotgun (WGS) entry which is preliminary data.</text>
</comment>